<dbReference type="Gene3D" id="3.50.50.60">
    <property type="entry name" value="FAD/NAD(P)-binding domain"/>
    <property type="match status" value="1"/>
</dbReference>
<evidence type="ECO:0000313" key="9">
    <source>
        <dbReference type="Proteomes" id="UP001364211"/>
    </source>
</evidence>
<dbReference type="PANTHER" id="PTHR11552">
    <property type="entry name" value="GLUCOSE-METHANOL-CHOLINE GMC OXIDOREDUCTASE"/>
    <property type="match status" value="1"/>
</dbReference>
<keyword evidence="4 5" id="KW-0274">FAD</keyword>
<gene>
    <name evidence="8" type="ORF">WJX68_07575</name>
</gene>
<dbReference type="PANTHER" id="PTHR11552:SF147">
    <property type="entry name" value="CHOLINE DEHYDROGENASE, MITOCHONDRIAL"/>
    <property type="match status" value="1"/>
</dbReference>
<evidence type="ECO:0000256" key="2">
    <source>
        <dbReference type="ARBA" id="ARBA00010790"/>
    </source>
</evidence>
<reference evidence="8 9" key="1">
    <citation type="submission" date="2024-03" db="EMBL/GenBank/DDBJ databases">
        <title>Draft genome sequence of Pseudonocardia sp. DW16-2.</title>
        <authorList>
            <person name="Duangmal K."/>
        </authorList>
    </citation>
    <scope>NUCLEOTIDE SEQUENCE [LARGE SCALE GENOMIC DNA]</scope>
    <source>
        <strain evidence="8 9">DW16-2</strain>
    </source>
</reference>
<evidence type="ECO:0000313" key="8">
    <source>
        <dbReference type="EMBL" id="MEJ8278787.1"/>
    </source>
</evidence>
<dbReference type="InterPro" id="IPR036188">
    <property type="entry name" value="FAD/NAD-bd_sf"/>
</dbReference>
<dbReference type="Pfam" id="PF00732">
    <property type="entry name" value="GMC_oxred_N"/>
    <property type="match status" value="1"/>
</dbReference>
<dbReference type="InterPro" id="IPR000172">
    <property type="entry name" value="GMC_OxRdtase_N"/>
</dbReference>
<feature type="domain" description="Glucose-methanol-choline oxidoreductase N-terminal" evidence="6">
    <location>
        <begin position="78"/>
        <end position="101"/>
    </location>
</feature>
<dbReference type="InterPro" id="IPR012132">
    <property type="entry name" value="GMC_OxRdtase"/>
</dbReference>
<comment type="caution">
    <text evidence="8">The sequence shown here is derived from an EMBL/GenBank/DDBJ whole genome shotgun (WGS) entry which is preliminary data.</text>
</comment>
<evidence type="ECO:0000256" key="3">
    <source>
        <dbReference type="ARBA" id="ARBA00022630"/>
    </source>
</evidence>
<organism evidence="8 9">
    <name type="scientific">Pseudonocardia spirodelae</name>
    <dbReference type="NCBI Taxonomy" id="3133431"/>
    <lineage>
        <taxon>Bacteria</taxon>
        <taxon>Bacillati</taxon>
        <taxon>Actinomycetota</taxon>
        <taxon>Actinomycetes</taxon>
        <taxon>Pseudonocardiales</taxon>
        <taxon>Pseudonocardiaceae</taxon>
        <taxon>Pseudonocardia</taxon>
    </lineage>
</organism>
<comment type="cofactor">
    <cofactor evidence="1">
        <name>FAD</name>
        <dbReference type="ChEBI" id="CHEBI:57692"/>
    </cofactor>
</comment>
<dbReference type="PIRSF" id="PIRSF000137">
    <property type="entry name" value="Alcohol_oxidase"/>
    <property type="match status" value="1"/>
</dbReference>
<dbReference type="Pfam" id="PF05199">
    <property type="entry name" value="GMC_oxred_C"/>
    <property type="match status" value="1"/>
</dbReference>
<dbReference type="EMBL" id="JBBJUP010000005">
    <property type="protein sequence ID" value="MEJ8278787.1"/>
    <property type="molecule type" value="Genomic_DNA"/>
</dbReference>
<dbReference type="RefSeq" id="WP_340287414.1">
    <property type="nucleotide sequence ID" value="NZ_JBBJUP010000005.1"/>
</dbReference>
<dbReference type="Proteomes" id="UP001364211">
    <property type="component" value="Unassembled WGS sequence"/>
</dbReference>
<sequence length="501" mass="51701">MTDSFDVVVVGAGSAGCTLAGRLAARGVRTALVEAGEVVVPPDSTPIASLAATAPGHVLNWAYRATLCQGRECTVPRGRVLGGSGAINGGYFVRAVPADFADWAVPGWSYDDVLPHYRRLERDLDFCTSDRHGDAGPLLISRPAGRLRAAVTDPFLAACVALGHREEPDKNAGGPPGAGPIPTNAVDGRRVSAATAYLPPPWGNAEWQDSLTVFGGTPVEHLVLDGDRVTGVRAGGRVLHAGEVVVTSGAVGSPALLQRSGIGPEDTLRAAGVAVRHELPGVGRGWSDHPSVFLPLRSGLPDPPADAVAAQAALNLDSGSDPAGDLEILLFAHPFAPGGPAHLMCAVQHPDSLGMLAITSPDHDDPPRLDFRYLRTVSDRHRMRAAVRTGAEILRAAGWDRAGPDDGGPAGWELGNDARLDGWILDHLTTSVHLSGSAAMGTGPDAVVGPDLRVHGLAGLRVADTSVLPRAPRRGPAATAIMIGERAADLVCGAEPGGTDA</sequence>
<feature type="domain" description="Glucose-methanol-choline oxidoreductase N-terminal" evidence="7">
    <location>
        <begin position="249"/>
        <end position="263"/>
    </location>
</feature>
<evidence type="ECO:0000256" key="1">
    <source>
        <dbReference type="ARBA" id="ARBA00001974"/>
    </source>
</evidence>
<evidence type="ECO:0000256" key="4">
    <source>
        <dbReference type="ARBA" id="ARBA00022827"/>
    </source>
</evidence>
<dbReference type="PROSITE" id="PS00623">
    <property type="entry name" value="GMC_OXRED_1"/>
    <property type="match status" value="1"/>
</dbReference>
<dbReference type="Gene3D" id="3.30.410.40">
    <property type="match status" value="1"/>
</dbReference>
<keyword evidence="3 5" id="KW-0285">Flavoprotein</keyword>
<proteinExistence type="inferred from homology"/>
<comment type="similarity">
    <text evidence="2 5">Belongs to the GMC oxidoreductase family.</text>
</comment>
<dbReference type="InterPro" id="IPR007867">
    <property type="entry name" value="GMC_OxRtase_C"/>
</dbReference>
<keyword evidence="9" id="KW-1185">Reference proteome</keyword>
<evidence type="ECO:0000256" key="5">
    <source>
        <dbReference type="RuleBase" id="RU003968"/>
    </source>
</evidence>
<dbReference type="SUPFAM" id="SSF51905">
    <property type="entry name" value="FAD/NAD(P)-binding domain"/>
    <property type="match status" value="1"/>
</dbReference>
<evidence type="ECO:0000259" key="7">
    <source>
        <dbReference type="PROSITE" id="PS00624"/>
    </source>
</evidence>
<accession>A0ABU8T4A5</accession>
<dbReference type="SUPFAM" id="SSF54373">
    <property type="entry name" value="FAD-linked reductases, C-terminal domain"/>
    <property type="match status" value="1"/>
</dbReference>
<dbReference type="PROSITE" id="PS00624">
    <property type="entry name" value="GMC_OXRED_2"/>
    <property type="match status" value="1"/>
</dbReference>
<name>A0ABU8T4A5_9PSEU</name>
<protein>
    <submittedName>
        <fullName evidence="8">GMC family oxidoreductase N-terminal domain-containing protein</fullName>
    </submittedName>
</protein>
<evidence type="ECO:0000259" key="6">
    <source>
        <dbReference type="PROSITE" id="PS00623"/>
    </source>
</evidence>